<dbReference type="EMBL" id="UOFK01000281">
    <property type="protein sequence ID" value="VAW81826.1"/>
    <property type="molecule type" value="Genomic_DNA"/>
</dbReference>
<name>A0A3B0ZMJ9_9ZZZZ</name>
<accession>A0A3B0ZMJ9</accession>
<dbReference type="AlphaFoldDB" id="A0A3B0ZMJ9"/>
<reference evidence="1" key="1">
    <citation type="submission" date="2018-06" db="EMBL/GenBank/DDBJ databases">
        <authorList>
            <person name="Zhirakovskaya E."/>
        </authorList>
    </citation>
    <scope>NUCLEOTIDE SEQUENCE</scope>
</reference>
<proteinExistence type="predicted"/>
<organism evidence="1">
    <name type="scientific">hydrothermal vent metagenome</name>
    <dbReference type="NCBI Taxonomy" id="652676"/>
    <lineage>
        <taxon>unclassified sequences</taxon>
        <taxon>metagenomes</taxon>
        <taxon>ecological metagenomes</taxon>
    </lineage>
</organism>
<sequence length="88" mass="9933">MAEEAKRRARYGGAMYIINIKKGLWDALEKYGCLDEIGENRVFQGEAVAIRAIYQKLDKSICAGCSKRIFKECQTEFGRSKSQPLGQP</sequence>
<gene>
    <name evidence="1" type="ORF">MNBD_GAMMA13-1155</name>
</gene>
<protein>
    <submittedName>
        <fullName evidence="1">Sulfate permease</fullName>
    </submittedName>
</protein>
<evidence type="ECO:0000313" key="1">
    <source>
        <dbReference type="EMBL" id="VAW81826.1"/>
    </source>
</evidence>